<feature type="region of interest" description="Disordered" evidence="1">
    <location>
        <begin position="91"/>
        <end position="117"/>
    </location>
</feature>
<feature type="compositionally biased region" description="Polar residues" evidence="1">
    <location>
        <begin position="61"/>
        <end position="70"/>
    </location>
</feature>
<name>A0A077ZQA3_STYLE</name>
<feature type="region of interest" description="Disordered" evidence="1">
    <location>
        <begin position="225"/>
        <end position="249"/>
    </location>
</feature>
<gene>
    <name evidence="3" type="primary">Contig9716.g10393</name>
    <name evidence="3" type="ORF">STYLEM_1046</name>
</gene>
<keyword evidence="4" id="KW-1185">Reference proteome</keyword>
<evidence type="ECO:0000256" key="2">
    <source>
        <dbReference type="SAM" id="Phobius"/>
    </source>
</evidence>
<sequence length="382" mass="44038">MRVSSMDDYLLQSQSQLFEDAQEQNITSNKNDTSKIFDMQSQNGENQWNFTRSSKSRINKTRSTYKQSNQDNHRSNILNNLEERLNAANDKQNLKTIRGGGSSRSASSKSYSKRDYGGSSYSNGYAVPIIIGGGGYYHSNNYYQDSSDSLCKNHTCQFCCVKGVCQDEAYCKDIKASKDQKSMDAGEVIFLIILLITCCGSCFVLHRYMRRRQRHTVKEPLIHNSLSHSPYHSHQHHNKAQPEHQNHPEHNQQQYYIPQTNVNQDSSLPHQQQLYNPILNYQQVGQLQLQEGHIPLADQQNLQQQQLLNPPISYPPNQGYASNDIQSIYQQSTSEQILNFQAQENQKQQYFVPPTQQQQYYVPPTQQQQYYVPPTLQQQAPQ</sequence>
<protein>
    <recommendedName>
        <fullName evidence="5">Transmembrane protein</fullName>
    </recommendedName>
</protein>
<dbReference type="InParanoid" id="A0A077ZQA3"/>
<feature type="transmembrane region" description="Helical" evidence="2">
    <location>
        <begin position="188"/>
        <end position="208"/>
    </location>
</feature>
<organism evidence="3 4">
    <name type="scientific">Stylonychia lemnae</name>
    <name type="common">Ciliate</name>
    <dbReference type="NCBI Taxonomy" id="5949"/>
    <lineage>
        <taxon>Eukaryota</taxon>
        <taxon>Sar</taxon>
        <taxon>Alveolata</taxon>
        <taxon>Ciliophora</taxon>
        <taxon>Intramacronucleata</taxon>
        <taxon>Spirotrichea</taxon>
        <taxon>Stichotrichia</taxon>
        <taxon>Sporadotrichida</taxon>
        <taxon>Oxytrichidae</taxon>
        <taxon>Stylonychinae</taxon>
        <taxon>Stylonychia</taxon>
    </lineage>
</organism>
<keyword evidence="2" id="KW-0812">Transmembrane</keyword>
<dbReference type="EMBL" id="CCKQ01001004">
    <property type="protein sequence ID" value="CDW72092.1"/>
    <property type="molecule type" value="Genomic_DNA"/>
</dbReference>
<dbReference type="AlphaFoldDB" id="A0A077ZQA3"/>
<dbReference type="Proteomes" id="UP000039865">
    <property type="component" value="Unassembled WGS sequence"/>
</dbReference>
<feature type="compositionally biased region" description="Basic and acidic residues" evidence="1">
    <location>
        <begin position="240"/>
        <end position="249"/>
    </location>
</feature>
<keyword evidence="2" id="KW-1133">Transmembrane helix</keyword>
<feature type="region of interest" description="Disordered" evidence="1">
    <location>
        <begin position="41"/>
        <end position="74"/>
    </location>
</feature>
<feature type="compositionally biased region" description="Polar residues" evidence="1">
    <location>
        <begin position="41"/>
        <end position="53"/>
    </location>
</feature>
<evidence type="ECO:0000313" key="4">
    <source>
        <dbReference type="Proteomes" id="UP000039865"/>
    </source>
</evidence>
<proteinExistence type="predicted"/>
<accession>A0A077ZQA3</accession>
<evidence type="ECO:0000256" key="1">
    <source>
        <dbReference type="SAM" id="MobiDB-lite"/>
    </source>
</evidence>
<evidence type="ECO:0008006" key="5">
    <source>
        <dbReference type="Google" id="ProtNLM"/>
    </source>
</evidence>
<evidence type="ECO:0000313" key="3">
    <source>
        <dbReference type="EMBL" id="CDW72092.1"/>
    </source>
</evidence>
<reference evidence="3 4" key="1">
    <citation type="submission" date="2014-06" db="EMBL/GenBank/DDBJ databases">
        <authorList>
            <person name="Swart Estienne"/>
        </authorList>
    </citation>
    <scope>NUCLEOTIDE SEQUENCE [LARGE SCALE GENOMIC DNA]</scope>
    <source>
        <strain evidence="3 4">130c</strain>
    </source>
</reference>
<keyword evidence="2" id="KW-0472">Membrane</keyword>